<organism evidence="3 6">
    <name type="scientific">Didymodactylos carnosus</name>
    <dbReference type="NCBI Taxonomy" id="1234261"/>
    <lineage>
        <taxon>Eukaryota</taxon>
        <taxon>Metazoa</taxon>
        <taxon>Spiralia</taxon>
        <taxon>Gnathifera</taxon>
        <taxon>Rotifera</taxon>
        <taxon>Eurotatoria</taxon>
        <taxon>Bdelloidea</taxon>
        <taxon>Philodinida</taxon>
        <taxon>Philodinidae</taxon>
        <taxon>Didymodactylos</taxon>
    </lineage>
</organism>
<sequence length="144" mass="15561">MMINYPIYIVTWIFVVQATHFRDGSVTYRPTGNVTDNQTGILNCILNCMSSIGYDPPLIRPYCTNISTALGVVVGQRSDIVDITANSSFTVAYQGSPRQTLGGGSGLGWSIACDIDVQLRPDGKINTSPVSIMVSSINIQLNVQ</sequence>
<dbReference type="OrthoDB" id="10063988at2759"/>
<keyword evidence="6" id="KW-1185">Reference proteome</keyword>
<dbReference type="Proteomes" id="UP000677228">
    <property type="component" value="Unassembled WGS sequence"/>
</dbReference>
<dbReference type="EMBL" id="CAJNOQ010013452">
    <property type="protein sequence ID" value="CAF1321987.1"/>
    <property type="molecule type" value="Genomic_DNA"/>
</dbReference>
<reference evidence="3" key="1">
    <citation type="submission" date="2021-02" db="EMBL/GenBank/DDBJ databases">
        <authorList>
            <person name="Nowell W R."/>
        </authorList>
    </citation>
    <scope>NUCLEOTIDE SEQUENCE</scope>
</reference>
<dbReference type="Proteomes" id="UP000663829">
    <property type="component" value="Unassembled WGS sequence"/>
</dbReference>
<evidence type="ECO:0000313" key="4">
    <source>
        <dbReference type="EMBL" id="CAF3879019.1"/>
    </source>
</evidence>
<protein>
    <submittedName>
        <fullName evidence="3">Uncharacterized protein</fullName>
    </submittedName>
</protein>
<evidence type="ECO:0000313" key="2">
    <source>
        <dbReference type="EMBL" id="CAF1111223.1"/>
    </source>
</evidence>
<dbReference type="EMBL" id="CAJOBA010013344">
    <property type="protein sequence ID" value="CAF3879019.1"/>
    <property type="molecule type" value="Genomic_DNA"/>
</dbReference>
<evidence type="ECO:0000313" key="5">
    <source>
        <dbReference type="EMBL" id="CAF4168546.1"/>
    </source>
</evidence>
<dbReference type="AlphaFoldDB" id="A0A815EYV1"/>
<gene>
    <name evidence="3" type="ORF">GPM918_LOCUS29519</name>
    <name evidence="2" type="ORF">OVA965_LOCUS19773</name>
    <name evidence="5" type="ORF">SRO942_LOCUS30103</name>
    <name evidence="4" type="ORF">TMI583_LOCUS19934</name>
</gene>
<dbReference type="EMBL" id="CAJNOK010010283">
    <property type="protein sequence ID" value="CAF1111223.1"/>
    <property type="molecule type" value="Genomic_DNA"/>
</dbReference>
<proteinExistence type="predicted"/>
<evidence type="ECO:0000313" key="3">
    <source>
        <dbReference type="EMBL" id="CAF1321987.1"/>
    </source>
</evidence>
<dbReference type="EMBL" id="CAJOBC010048192">
    <property type="protein sequence ID" value="CAF4168546.1"/>
    <property type="molecule type" value="Genomic_DNA"/>
</dbReference>
<keyword evidence="1" id="KW-0732">Signal</keyword>
<evidence type="ECO:0000313" key="6">
    <source>
        <dbReference type="Proteomes" id="UP000663829"/>
    </source>
</evidence>
<feature type="signal peptide" evidence="1">
    <location>
        <begin position="1"/>
        <end position="18"/>
    </location>
</feature>
<name>A0A815EYV1_9BILA</name>
<accession>A0A815EYV1</accession>
<feature type="chain" id="PRO_5036411514" evidence="1">
    <location>
        <begin position="19"/>
        <end position="144"/>
    </location>
</feature>
<dbReference type="Proteomes" id="UP000681722">
    <property type="component" value="Unassembled WGS sequence"/>
</dbReference>
<dbReference type="Proteomes" id="UP000682733">
    <property type="component" value="Unassembled WGS sequence"/>
</dbReference>
<comment type="caution">
    <text evidence="3">The sequence shown here is derived from an EMBL/GenBank/DDBJ whole genome shotgun (WGS) entry which is preliminary data.</text>
</comment>
<evidence type="ECO:0000256" key="1">
    <source>
        <dbReference type="SAM" id="SignalP"/>
    </source>
</evidence>